<evidence type="ECO:0000313" key="1">
    <source>
        <dbReference type="EMBL" id="EQC35492.1"/>
    </source>
</evidence>
<evidence type="ECO:0000313" key="2">
    <source>
        <dbReference type="Proteomes" id="UP000030762"/>
    </source>
</evidence>
<dbReference type="Proteomes" id="UP000030762">
    <property type="component" value="Unassembled WGS sequence"/>
</dbReference>
<dbReference type="RefSeq" id="XP_008611242.1">
    <property type="nucleotide sequence ID" value="XM_008613020.1"/>
</dbReference>
<proteinExistence type="predicted"/>
<gene>
    <name evidence="1" type="ORF">SDRG_07200</name>
</gene>
<organism evidence="1 2">
    <name type="scientific">Saprolegnia diclina (strain VS20)</name>
    <dbReference type="NCBI Taxonomy" id="1156394"/>
    <lineage>
        <taxon>Eukaryota</taxon>
        <taxon>Sar</taxon>
        <taxon>Stramenopiles</taxon>
        <taxon>Oomycota</taxon>
        <taxon>Saprolegniomycetes</taxon>
        <taxon>Saprolegniales</taxon>
        <taxon>Saprolegniaceae</taxon>
        <taxon>Saprolegnia</taxon>
    </lineage>
</organism>
<dbReference type="InParanoid" id="T0RYY2"/>
<dbReference type="VEuPathDB" id="FungiDB:SDRG_07200"/>
<dbReference type="EMBL" id="JH767151">
    <property type="protein sequence ID" value="EQC35492.1"/>
    <property type="molecule type" value="Genomic_DNA"/>
</dbReference>
<sequence>MTAVRQHETELQVVLEYFRLFRHGCPVATREIHAFLHTYMHSDVRLRGQTGHDALLQLWRFPNAISHGFCMETPAIQAIELGPTVMVRAGITARLRISRTTVTALYPQLLSDEALVQRLVGQEVHLTIVCHLYFDESARVIEIDAQSDNRMTVGLNQLLGSLDDTYRAVA</sequence>
<name>T0RYY2_SAPDV</name>
<dbReference type="AlphaFoldDB" id="T0RYY2"/>
<dbReference type="OMA" id="CPVATRE"/>
<reference evidence="1 2" key="1">
    <citation type="submission" date="2012-04" db="EMBL/GenBank/DDBJ databases">
        <title>The Genome Sequence of Saprolegnia declina VS20.</title>
        <authorList>
            <consortium name="The Broad Institute Genome Sequencing Platform"/>
            <person name="Russ C."/>
            <person name="Nusbaum C."/>
            <person name="Tyler B."/>
            <person name="van West P."/>
            <person name="Dieguez-Uribeondo J."/>
            <person name="de Bruijn I."/>
            <person name="Tripathy S."/>
            <person name="Jiang R."/>
            <person name="Young S.K."/>
            <person name="Zeng Q."/>
            <person name="Gargeya S."/>
            <person name="Fitzgerald M."/>
            <person name="Haas B."/>
            <person name="Abouelleil A."/>
            <person name="Alvarado L."/>
            <person name="Arachchi H.M."/>
            <person name="Berlin A."/>
            <person name="Chapman S.B."/>
            <person name="Goldberg J."/>
            <person name="Griggs A."/>
            <person name="Gujja S."/>
            <person name="Hansen M."/>
            <person name="Howarth C."/>
            <person name="Imamovic A."/>
            <person name="Larimer J."/>
            <person name="McCowen C."/>
            <person name="Montmayeur A."/>
            <person name="Murphy C."/>
            <person name="Neiman D."/>
            <person name="Pearson M."/>
            <person name="Priest M."/>
            <person name="Roberts A."/>
            <person name="Saif S."/>
            <person name="Shea T."/>
            <person name="Sisk P."/>
            <person name="Sykes S."/>
            <person name="Wortman J."/>
            <person name="Nusbaum C."/>
            <person name="Birren B."/>
        </authorList>
    </citation>
    <scope>NUCLEOTIDE SEQUENCE [LARGE SCALE GENOMIC DNA]</scope>
    <source>
        <strain evidence="1 2">VS20</strain>
    </source>
</reference>
<protein>
    <submittedName>
        <fullName evidence="1">Uncharacterized protein</fullName>
    </submittedName>
</protein>
<accession>T0RYY2</accession>
<keyword evidence="2" id="KW-1185">Reference proteome</keyword>
<dbReference type="OrthoDB" id="119895at2759"/>
<dbReference type="GeneID" id="19947927"/>